<reference evidence="2 3" key="1">
    <citation type="journal article" date="2019" name="Nat. Ecol. Evol.">
        <title>Megaphylogeny resolves global patterns of mushroom evolution.</title>
        <authorList>
            <person name="Varga T."/>
            <person name="Krizsan K."/>
            <person name="Foldi C."/>
            <person name="Dima B."/>
            <person name="Sanchez-Garcia M."/>
            <person name="Sanchez-Ramirez S."/>
            <person name="Szollosi G.J."/>
            <person name="Szarkandi J.G."/>
            <person name="Papp V."/>
            <person name="Albert L."/>
            <person name="Andreopoulos W."/>
            <person name="Angelini C."/>
            <person name="Antonin V."/>
            <person name="Barry K.W."/>
            <person name="Bougher N.L."/>
            <person name="Buchanan P."/>
            <person name="Buyck B."/>
            <person name="Bense V."/>
            <person name="Catcheside P."/>
            <person name="Chovatia M."/>
            <person name="Cooper J."/>
            <person name="Damon W."/>
            <person name="Desjardin D."/>
            <person name="Finy P."/>
            <person name="Geml J."/>
            <person name="Haridas S."/>
            <person name="Hughes K."/>
            <person name="Justo A."/>
            <person name="Karasinski D."/>
            <person name="Kautmanova I."/>
            <person name="Kiss B."/>
            <person name="Kocsube S."/>
            <person name="Kotiranta H."/>
            <person name="LaButti K.M."/>
            <person name="Lechner B.E."/>
            <person name="Liimatainen K."/>
            <person name="Lipzen A."/>
            <person name="Lukacs Z."/>
            <person name="Mihaltcheva S."/>
            <person name="Morgado L.N."/>
            <person name="Niskanen T."/>
            <person name="Noordeloos M.E."/>
            <person name="Ohm R.A."/>
            <person name="Ortiz-Santana B."/>
            <person name="Ovrebo C."/>
            <person name="Racz N."/>
            <person name="Riley R."/>
            <person name="Savchenko A."/>
            <person name="Shiryaev A."/>
            <person name="Soop K."/>
            <person name="Spirin V."/>
            <person name="Szebenyi C."/>
            <person name="Tomsovsky M."/>
            <person name="Tulloss R.E."/>
            <person name="Uehling J."/>
            <person name="Grigoriev I.V."/>
            <person name="Vagvolgyi C."/>
            <person name="Papp T."/>
            <person name="Martin F.M."/>
            <person name="Miettinen O."/>
            <person name="Hibbett D.S."/>
            <person name="Nagy L.G."/>
        </authorList>
    </citation>
    <scope>NUCLEOTIDE SEQUENCE [LARGE SCALE GENOMIC DNA]</scope>
    <source>
        <strain evidence="2 3">CBS 166.37</strain>
    </source>
</reference>
<protein>
    <submittedName>
        <fullName evidence="2">Uncharacterized protein</fullName>
    </submittedName>
</protein>
<keyword evidence="1" id="KW-0812">Transmembrane</keyword>
<gene>
    <name evidence="2" type="ORF">BDQ12DRAFT_669103</name>
</gene>
<evidence type="ECO:0000313" key="2">
    <source>
        <dbReference type="EMBL" id="TFK34918.1"/>
    </source>
</evidence>
<feature type="transmembrane region" description="Helical" evidence="1">
    <location>
        <begin position="44"/>
        <end position="63"/>
    </location>
</feature>
<keyword evidence="1" id="KW-0472">Membrane</keyword>
<feature type="transmembrane region" description="Helical" evidence="1">
    <location>
        <begin position="75"/>
        <end position="92"/>
    </location>
</feature>
<proteinExistence type="predicted"/>
<name>A0A5C3LSM4_9AGAR</name>
<dbReference type="Proteomes" id="UP000308652">
    <property type="component" value="Unassembled WGS sequence"/>
</dbReference>
<keyword evidence="3" id="KW-1185">Reference proteome</keyword>
<dbReference type="AlphaFoldDB" id="A0A5C3LSM4"/>
<dbReference type="EMBL" id="ML213627">
    <property type="protein sequence ID" value="TFK34918.1"/>
    <property type="molecule type" value="Genomic_DNA"/>
</dbReference>
<keyword evidence="1" id="KW-1133">Transmembrane helix</keyword>
<evidence type="ECO:0000256" key="1">
    <source>
        <dbReference type="SAM" id="Phobius"/>
    </source>
</evidence>
<accession>A0A5C3LSM4</accession>
<evidence type="ECO:0000313" key="3">
    <source>
        <dbReference type="Proteomes" id="UP000308652"/>
    </source>
</evidence>
<organism evidence="2 3">
    <name type="scientific">Crucibulum laeve</name>
    <dbReference type="NCBI Taxonomy" id="68775"/>
    <lineage>
        <taxon>Eukaryota</taxon>
        <taxon>Fungi</taxon>
        <taxon>Dikarya</taxon>
        <taxon>Basidiomycota</taxon>
        <taxon>Agaricomycotina</taxon>
        <taxon>Agaricomycetes</taxon>
        <taxon>Agaricomycetidae</taxon>
        <taxon>Agaricales</taxon>
        <taxon>Agaricineae</taxon>
        <taxon>Nidulariaceae</taxon>
        <taxon>Crucibulum</taxon>
    </lineage>
</organism>
<sequence>MILQRDSGRIFKPGWTEINSSNIEEVKPSEYRKKYSTNVRHHKFVVASSVGTISYMSDMRYYIVLGLKLYSLQRGAAWCFVVGALLPILAGARTEYTGRTMLVKYGSQHCGVLEDSQNFGNSGLNGYIGILTSAKSDIEKETFQRLGKRVDQREKKHIL</sequence>